<keyword evidence="2" id="KW-0539">Nucleus</keyword>
<feature type="region of interest" description="Disordered" evidence="3">
    <location>
        <begin position="97"/>
        <end position="138"/>
    </location>
</feature>
<evidence type="ECO:0000256" key="1">
    <source>
        <dbReference type="ARBA" id="ARBA00004123"/>
    </source>
</evidence>
<sequence>MDTSNLMPTQGASSAAVDSSMESGDWRTRLHVDSRQRIVNKIMNTMKRHLPFSGNEGLQELKKIAERFEENIYTSATSQSDYMRKISLKMLSMEIRSQNPMSDAMQSSSATSSANSSDPGSQVMQQVNNQGQQPLADL</sequence>
<keyword evidence="6" id="KW-1185">Reference proteome</keyword>
<name>A0A5N6PIE2_9ASTR</name>
<dbReference type="GO" id="GO:0031490">
    <property type="term" value="F:chromatin DNA binding"/>
    <property type="evidence" value="ECO:0007669"/>
    <property type="project" value="InterPro"/>
</dbReference>
<dbReference type="FunFam" id="1.10.246.20:FF:000003">
    <property type="entry name" value="Mediator of RNA polymerase II transcription subunit 15a"/>
    <property type="match status" value="1"/>
</dbReference>
<dbReference type="InterPro" id="IPR036529">
    <property type="entry name" value="KIX_dom_sf"/>
</dbReference>
<dbReference type="AlphaFoldDB" id="A0A5N6PIE2"/>
<dbReference type="GO" id="GO:0005634">
    <property type="term" value="C:nucleus"/>
    <property type="evidence" value="ECO:0007669"/>
    <property type="project" value="UniProtKB-SubCell"/>
</dbReference>
<dbReference type="Pfam" id="PF16987">
    <property type="entry name" value="KIX_2"/>
    <property type="match status" value="1"/>
</dbReference>
<feature type="region of interest" description="Disordered" evidence="3">
    <location>
        <begin position="1"/>
        <end position="24"/>
    </location>
</feature>
<evidence type="ECO:0000256" key="2">
    <source>
        <dbReference type="ARBA" id="ARBA00023242"/>
    </source>
</evidence>
<gene>
    <name evidence="5" type="ORF">E3N88_08527</name>
</gene>
<dbReference type="InterPro" id="IPR036546">
    <property type="entry name" value="MED15_KIX"/>
</dbReference>
<evidence type="ECO:0000313" key="5">
    <source>
        <dbReference type="EMBL" id="KAD6453821.1"/>
    </source>
</evidence>
<organism evidence="5 6">
    <name type="scientific">Mikania micrantha</name>
    <name type="common">bitter vine</name>
    <dbReference type="NCBI Taxonomy" id="192012"/>
    <lineage>
        <taxon>Eukaryota</taxon>
        <taxon>Viridiplantae</taxon>
        <taxon>Streptophyta</taxon>
        <taxon>Embryophyta</taxon>
        <taxon>Tracheophyta</taxon>
        <taxon>Spermatophyta</taxon>
        <taxon>Magnoliopsida</taxon>
        <taxon>eudicotyledons</taxon>
        <taxon>Gunneridae</taxon>
        <taxon>Pentapetalae</taxon>
        <taxon>asterids</taxon>
        <taxon>campanulids</taxon>
        <taxon>Asterales</taxon>
        <taxon>Asteraceae</taxon>
        <taxon>Asteroideae</taxon>
        <taxon>Heliantheae alliance</taxon>
        <taxon>Eupatorieae</taxon>
        <taxon>Mikania</taxon>
    </lineage>
</organism>
<dbReference type="Gene3D" id="1.10.246.20">
    <property type="entry name" value="Coactivator CBP, KIX domain"/>
    <property type="match status" value="1"/>
</dbReference>
<dbReference type="PANTHER" id="PTHR33137">
    <property type="entry name" value="MEDIATOR OF RNA POLYMERASE II TRANSCRIPTION SUBUNIT 15A-RELATED"/>
    <property type="match status" value="1"/>
</dbReference>
<protein>
    <recommendedName>
        <fullName evidence="4">Mediator complex subunit 15 KIX domain-containing protein</fullName>
    </recommendedName>
</protein>
<proteinExistence type="predicted"/>
<feature type="compositionally biased region" description="Polar residues" evidence="3">
    <location>
        <begin position="1"/>
        <end position="22"/>
    </location>
</feature>
<dbReference type="Proteomes" id="UP000326396">
    <property type="component" value="Linkage Group LG12"/>
</dbReference>
<dbReference type="InterPro" id="IPR044661">
    <property type="entry name" value="MED15a/b/c-like"/>
</dbReference>
<dbReference type="SUPFAM" id="SSF47040">
    <property type="entry name" value="Kix domain of CBP (creb binding protein)"/>
    <property type="match status" value="1"/>
</dbReference>
<accession>A0A5N6PIE2</accession>
<feature type="compositionally biased region" description="Low complexity" evidence="3">
    <location>
        <begin position="102"/>
        <end position="138"/>
    </location>
</feature>
<dbReference type="GO" id="GO:0003713">
    <property type="term" value="F:transcription coactivator activity"/>
    <property type="evidence" value="ECO:0007669"/>
    <property type="project" value="InterPro"/>
</dbReference>
<dbReference type="EMBL" id="SZYD01000004">
    <property type="protein sequence ID" value="KAD6453821.1"/>
    <property type="molecule type" value="Genomic_DNA"/>
</dbReference>
<evidence type="ECO:0000313" key="6">
    <source>
        <dbReference type="Proteomes" id="UP000326396"/>
    </source>
</evidence>
<evidence type="ECO:0000259" key="4">
    <source>
        <dbReference type="Pfam" id="PF16987"/>
    </source>
</evidence>
<comment type="subcellular location">
    <subcellularLocation>
        <location evidence="1">Nucleus</location>
    </subcellularLocation>
</comment>
<feature type="domain" description="Mediator complex subunit 15 KIX" evidence="4">
    <location>
        <begin position="24"/>
        <end position="102"/>
    </location>
</feature>
<dbReference type="PANTHER" id="PTHR33137:SF4">
    <property type="entry name" value="MEDIATOR OF RNA POLYMERASE II TRANSCRIPTION SUBUNIT 15A-RELATED"/>
    <property type="match status" value="1"/>
</dbReference>
<dbReference type="OrthoDB" id="1912459at2759"/>
<comment type="caution">
    <text evidence="5">The sequence shown here is derived from an EMBL/GenBank/DDBJ whole genome shotgun (WGS) entry which is preliminary data.</text>
</comment>
<reference evidence="5 6" key="1">
    <citation type="submission" date="2019-05" db="EMBL/GenBank/DDBJ databases">
        <title>Mikania micrantha, genome provides insights into the molecular mechanism of rapid growth.</title>
        <authorList>
            <person name="Liu B."/>
        </authorList>
    </citation>
    <scope>NUCLEOTIDE SEQUENCE [LARGE SCALE GENOMIC DNA]</scope>
    <source>
        <strain evidence="5">NLD-2019</strain>
        <tissue evidence="5">Leaf</tissue>
    </source>
</reference>
<evidence type="ECO:0000256" key="3">
    <source>
        <dbReference type="SAM" id="MobiDB-lite"/>
    </source>
</evidence>